<dbReference type="EMBL" id="JBIALX010000001">
    <property type="protein sequence ID" value="MFF0452465.1"/>
    <property type="molecule type" value="Genomic_DNA"/>
</dbReference>
<dbReference type="Pfam" id="PF12079">
    <property type="entry name" value="DUF3558"/>
    <property type="match status" value="1"/>
</dbReference>
<dbReference type="Proteomes" id="UP001601521">
    <property type="component" value="Unassembled WGS sequence"/>
</dbReference>
<dbReference type="RefSeq" id="WP_387248889.1">
    <property type="nucleotide sequence ID" value="NZ_JBIALX010000001.1"/>
</dbReference>
<feature type="region of interest" description="Disordered" evidence="1">
    <location>
        <begin position="24"/>
        <end position="67"/>
    </location>
</feature>
<accession>A0ABW6NBF4</accession>
<proteinExistence type="predicted"/>
<gene>
    <name evidence="3" type="ORF">ACFYTH_03730</name>
</gene>
<feature type="signal peptide" evidence="2">
    <location>
        <begin position="1"/>
        <end position="19"/>
    </location>
</feature>
<keyword evidence="4" id="KW-1185">Reference proteome</keyword>
<name>A0ABW6NBF4_9NOCA</name>
<evidence type="ECO:0000256" key="2">
    <source>
        <dbReference type="SAM" id="SignalP"/>
    </source>
</evidence>
<keyword evidence="2" id="KW-0732">Signal</keyword>
<feature type="chain" id="PRO_5045459146" evidence="2">
    <location>
        <begin position="20"/>
        <end position="205"/>
    </location>
</feature>
<evidence type="ECO:0000256" key="1">
    <source>
        <dbReference type="SAM" id="MobiDB-lite"/>
    </source>
</evidence>
<organism evidence="3 4">
    <name type="scientific">Nocardia africana</name>
    <dbReference type="NCBI Taxonomy" id="134964"/>
    <lineage>
        <taxon>Bacteria</taxon>
        <taxon>Bacillati</taxon>
        <taxon>Actinomycetota</taxon>
        <taxon>Actinomycetes</taxon>
        <taxon>Mycobacteriales</taxon>
        <taxon>Nocardiaceae</taxon>
        <taxon>Nocardia</taxon>
    </lineage>
</organism>
<evidence type="ECO:0000313" key="4">
    <source>
        <dbReference type="Proteomes" id="UP001601521"/>
    </source>
</evidence>
<reference evidence="3 4" key="1">
    <citation type="submission" date="2024-10" db="EMBL/GenBank/DDBJ databases">
        <title>The Natural Products Discovery Center: Release of the First 8490 Sequenced Strains for Exploring Actinobacteria Biosynthetic Diversity.</title>
        <authorList>
            <person name="Kalkreuter E."/>
            <person name="Kautsar S.A."/>
            <person name="Yang D."/>
            <person name="Bader C.D."/>
            <person name="Teijaro C.N."/>
            <person name="Fluegel L."/>
            <person name="Davis C.M."/>
            <person name="Simpson J.R."/>
            <person name="Lauterbach L."/>
            <person name="Steele A.D."/>
            <person name="Gui C."/>
            <person name="Meng S."/>
            <person name="Li G."/>
            <person name="Viehrig K."/>
            <person name="Ye F."/>
            <person name="Su P."/>
            <person name="Kiefer A.F."/>
            <person name="Nichols A."/>
            <person name="Cepeda A.J."/>
            <person name="Yan W."/>
            <person name="Fan B."/>
            <person name="Jiang Y."/>
            <person name="Adhikari A."/>
            <person name="Zheng C.-J."/>
            <person name="Schuster L."/>
            <person name="Cowan T.M."/>
            <person name="Smanski M.J."/>
            <person name="Chevrette M.G."/>
            <person name="De Carvalho L.P.S."/>
            <person name="Shen B."/>
        </authorList>
    </citation>
    <scope>NUCLEOTIDE SEQUENCE [LARGE SCALE GENOMIC DNA]</scope>
    <source>
        <strain evidence="3 4">NPDC004550</strain>
    </source>
</reference>
<feature type="compositionally biased region" description="Low complexity" evidence="1">
    <location>
        <begin position="31"/>
        <end position="48"/>
    </location>
</feature>
<dbReference type="InterPro" id="IPR024520">
    <property type="entry name" value="DUF3558"/>
</dbReference>
<comment type="caution">
    <text evidence="3">The sequence shown here is derived from an EMBL/GenBank/DDBJ whole genome shotgun (WGS) entry which is preliminary data.</text>
</comment>
<sequence>MKPVLAGLVAGAVILCAAACSGGGTSENGDSVPATTVSTSSVSRPTLTASKLQPPSQHAEDGGSGRPTVVFDPCTWISDQTISKAGYDPSSRHRIKDIVAENTFLTCGFSSPLRTLRVNSGNATWAEDLQKNAGKTEPATVNGREAIWVHDPAFPESCEIDLRTKVGFVQVISDLTDETNPNQTPPCDGLLETVNAVETEIGKDN</sequence>
<evidence type="ECO:0000313" key="3">
    <source>
        <dbReference type="EMBL" id="MFF0452465.1"/>
    </source>
</evidence>
<protein>
    <submittedName>
        <fullName evidence="3">DUF3558 domain-containing protein</fullName>
    </submittedName>
</protein>